<evidence type="ECO:0000256" key="1">
    <source>
        <dbReference type="SAM" id="MobiDB-lite"/>
    </source>
</evidence>
<gene>
    <name evidence="2" type="ORF">METZ01_LOCUS135614</name>
</gene>
<feature type="non-terminal residue" evidence="2">
    <location>
        <position position="1"/>
    </location>
</feature>
<protein>
    <submittedName>
        <fullName evidence="2">Uncharacterized protein</fullName>
    </submittedName>
</protein>
<organism evidence="2">
    <name type="scientific">marine metagenome</name>
    <dbReference type="NCBI Taxonomy" id="408172"/>
    <lineage>
        <taxon>unclassified sequences</taxon>
        <taxon>metagenomes</taxon>
        <taxon>ecological metagenomes</taxon>
    </lineage>
</organism>
<dbReference type="EMBL" id="UINC01019533">
    <property type="protein sequence ID" value="SVA82760.1"/>
    <property type="molecule type" value="Genomic_DNA"/>
</dbReference>
<feature type="region of interest" description="Disordered" evidence="1">
    <location>
        <begin position="1"/>
        <end position="35"/>
    </location>
</feature>
<sequence length="243" mass="27780">VEIEKSEIAGNKKSPEEIKKQKDLHDGHLKINNARERTEFDGLTLREMRRKHSIPTSIGGQEILDAYNTDKLDTVRKEETAEEIAHQRKVLDQAKMELEWDRKERDSRRDLEGEETEQRRSRPEESSASRANPLTGVGADVERGVFSSDHLDTGYGLACDIRRVVLYEGLKRDPRTGKSVVTGNMARQYMNPGQVLERTITLEGHIEIDKFSVEMMALEDVVILRDLCNNHLNSMVKKVSIIK</sequence>
<reference evidence="2" key="1">
    <citation type="submission" date="2018-05" db="EMBL/GenBank/DDBJ databases">
        <authorList>
            <person name="Lanie J.A."/>
            <person name="Ng W.-L."/>
            <person name="Kazmierczak K.M."/>
            <person name="Andrzejewski T.M."/>
            <person name="Davidsen T.M."/>
            <person name="Wayne K.J."/>
            <person name="Tettelin H."/>
            <person name="Glass J.I."/>
            <person name="Rusch D."/>
            <person name="Podicherti R."/>
            <person name="Tsui H.-C.T."/>
            <person name="Winkler M.E."/>
        </authorList>
    </citation>
    <scope>NUCLEOTIDE SEQUENCE</scope>
</reference>
<feature type="compositionally biased region" description="Basic and acidic residues" evidence="1">
    <location>
        <begin position="13"/>
        <end position="35"/>
    </location>
</feature>
<feature type="region of interest" description="Disordered" evidence="1">
    <location>
        <begin position="101"/>
        <end position="136"/>
    </location>
</feature>
<dbReference type="AlphaFoldDB" id="A0A381Z0M9"/>
<name>A0A381Z0M9_9ZZZZ</name>
<proteinExistence type="predicted"/>
<evidence type="ECO:0000313" key="2">
    <source>
        <dbReference type="EMBL" id="SVA82760.1"/>
    </source>
</evidence>
<feature type="compositionally biased region" description="Basic and acidic residues" evidence="1">
    <location>
        <begin position="101"/>
        <end position="127"/>
    </location>
</feature>
<accession>A0A381Z0M9</accession>